<evidence type="ECO:0000313" key="2">
    <source>
        <dbReference type="EMBL" id="RFZ78282.1"/>
    </source>
</evidence>
<reference evidence="2 3" key="1">
    <citation type="submission" date="2018-07" db="EMBL/GenBank/DDBJ databases">
        <title>New species, Clostridium PI-S10-A1B.</title>
        <authorList>
            <person name="Krishna G."/>
            <person name="Summeta K."/>
            <person name="Shikha S."/>
            <person name="Prabhu P.B."/>
            <person name="Suresh K."/>
        </authorList>
    </citation>
    <scope>NUCLEOTIDE SEQUENCE [LARGE SCALE GENOMIC DNA]</scope>
    <source>
        <strain evidence="2 3">PI-S10-A1B</strain>
    </source>
</reference>
<dbReference type="AlphaFoldDB" id="A0A3E2NBC0"/>
<dbReference type="Gene3D" id="3.90.1530.10">
    <property type="entry name" value="Conserved hypothetical protein from pyrococcus furiosus pfu- 392566-001, ParB domain"/>
    <property type="match status" value="1"/>
</dbReference>
<dbReference type="SMART" id="SM00470">
    <property type="entry name" value="ParB"/>
    <property type="match status" value="1"/>
</dbReference>
<organism evidence="2 3">
    <name type="scientific">Lacrimispora amygdalina</name>
    <dbReference type="NCBI Taxonomy" id="253257"/>
    <lineage>
        <taxon>Bacteria</taxon>
        <taxon>Bacillati</taxon>
        <taxon>Bacillota</taxon>
        <taxon>Clostridia</taxon>
        <taxon>Lachnospirales</taxon>
        <taxon>Lachnospiraceae</taxon>
        <taxon>Lacrimispora</taxon>
    </lineage>
</organism>
<comment type="caution">
    <text evidence="2">The sequence shown here is derived from an EMBL/GenBank/DDBJ whole genome shotgun (WGS) entry which is preliminary data.</text>
</comment>
<dbReference type="InterPro" id="IPR003115">
    <property type="entry name" value="ParB_N"/>
</dbReference>
<proteinExistence type="predicted"/>
<gene>
    <name evidence="2" type="ORF">DS742_14305</name>
</gene>
<sequence>MRATKMKIADLKPHPKNAEIYGYNEDVSDLVEKIRRSKKVHTLTVNSEGYILAGNSRYKACIELGIGEVNVEVIDFETPEEEIEYIINDNATREKTVEQKSREAKALKEVEEALAKKRQATSTGGVRPQLVAVPPHAVEQIEQGKSRDITAKKIGLRSGREADRAINTIKVIDKLENEGRKEEADLVRAVLNKRSVSTAEELAKNIDKVDIPEDDIELIKMGRKSPYSYIESAKKKDKEPETPKQEVPQVDSTEFLKGKTTKEIIDNYVNNGAIIKPGTKIEKSKLLEKLEKHINVFSMGMVECMMYQKEIHQFTEKDIDELRICFNKIISDLNGYKNLFLGGK</sequence>
<dbReference type="Proteomes" id="UP000260680">
    <property type="component" value="Unassembled WGS sequence"/>
</dbReference>
<evidence type="ECO:0000259" key="1">
    <source>
        <dbReference type="SMART" id="SM00470"/>
    </source>
</evidence>
<name>A0A3E2NBC0_9FIRM</name>
<dbReference type="InterPro" id="IPR036086">
    <property type="entry name" value="ParB/Sulfiredoxin_sf"/>
</dbReference>
<feature type="domain" description="ParB-like N-terminal" evidence="1">
    <location>
        <begin position="4"/>
        <end position="91"/>
    </location>
</feature>
<dbReference type="EMBL" id="QOHO01000043">
    <property type="protein sequence ID" value="RFZ78282.1"/>
    <property type="molecule type" value="Genomic_DNA"/>
</dbReference>
<dbReference type="OrthoDB" id="9773571at2"/>
<dbReference type="RefSeq" id="WP_117417655.1">
    <property type="nucleotide sequence ID" value="NZ_QOHO01000043.1"/>
</dbReference>
<evidence type="ECO:0000313" key="3">
    <source>
        <dbReference type="Proteomes" id="UP000260680"/>
    </source>
</evidence>
<accession>A0A3E2NBC0</accession>
<dbReference type="SUPFAM" id="SSF110849">
    <property type="entry name" value="ParB/Sulfiredoxin"/>
    <property type="match status" value="1"/>
</dbReference>
<protein>
    <recommendedName>
        <fullName evidence="1">ParB-like N-terminal domain-containing protein</fullName>
    </recommendedName>
</protein>